<keyword evidence="3" id="KW-1003">Cell membrane</keyword>
<dbReference type="InterPro" id="IPR018107">
    <property type="entry name" value="Na-dicarboxylate_symporter_CS"/>
</dbReference>
<evidence type="ECO:0000256" key="1">
    <source>
        <dbReference type="ARBA" id="ARBA00004651"/>
    </source>
</evidence>
<organism evidence="9">
    <name type="scientific">bioreactor metagenome</name>
    <dbReference type="NCBI Taxonomy" id="1076179"/>
    <lineage>
        <taxon>unclassified sequences</taxon>
        <taxon>metagenomes</taxon>
        <taxon>ecological metagenomes</taxon>
    </lineage>
</organism>
<feature type="transmembrane region" description="Helical" evidence="8">
    <location>
        <begin position="225"/>
        <end position="250"/>
    </location>
</feature>
<dbReference type="Pfam" id="PF00375">
    <property type="entry name" value="SDF"/>
    <property type="match status" value="1"/>
</dbReference>
<dbReference type="SUPFAM" id="SSF118215">
    <property type="entry name" value="Proton glutamate symport protein"/>
    <property type="match status" value="1"/>
</dbReference>
<dbReference type="PROSITE" id="PS00714">
    <property type="entry name" value="NA_DICARBOXYL_SYMP_2"/>
    <property type="match status" value="1"/>
</dbReference>
<dbReference type="InterPro" id="IPR001991">
    <property type="entry name" value="Na-dicarboxylate_symporter"/>
</dbReference>
<keyword evidence="5" id="KW-0769">Symport</keyword>
<dbReference type="Gene3D" id="1.10.3860.10">
    <property type="entry name" value="Sodium:dicarboxylate symporter"/>
    <property type="match status" value="1"/>
</dbReference>
<dbReference type="GO" id="GO:0015293">
    <property type="term" value="F:symporter activity"/>
    <property type="evidence" value="ECO:0007669"/>
    <property type="project" value="UniProtKB-KW"/>
</dbReference>
<accession>A0A644WN66</accession>
<feature type="transmembrane region" description="Helical" evidence="8">
    <location>
        <begin position="262"/>
        <end position="283"/>
    </location>
</feature>
<dbReference type="GO" id="GO:0006835">
    <property type="term" value="P:dicarboxylic acid transport"/>
    <property type="evidence" value="ECO:0007669"/>
    <property type="project" value="TreeGrafter"/>
</dbReference>
<gene>
    <name evidence="9" type="primary">gltP_13</name>
    <name evidence="9" type="ORF">SDC9_51538</name>
</gene>
<sequence>MAKEREIEYAVFGNYGLLFHKGGMRRRHYFSIIVFSIHFLKEAVVVSGKKVPLIWQIGIGFVLGIAAGILFGDKVKYVEPIGQIFLALLKMLIVPLVFSSLVVGAASIGDPRDLGRIGIKTIVLYLVTTAVAIVIGLVLGNVIQPGVGLALSQEASAFKAPEAPNVMKVILGLFPSNPIKAAADGVMLQIIVFALFLGISAVLAGEKGKPVISFFDSLAEAMYKLTGIVMKTAPYGVFALIAVTVSKYGLSVLAPFAKVIGAVYLGCAIHALLVYSGLIMTFAKKSPLWFFKGVREPALTAFVTRSSSATLPITMRTAQENLGVSEKVSSFVLPLGATINMDGTALYQGICALFVAQAYGLPLTMGAQMNIVLTATLASIGTAGVPGAGLIMLTLVLTAVGLPLEGAALVAGIDAVLDMARTCINVVGDSCVTAVVASTEGEKL</sequence>
<dbReference type="PRINTS" id="PR00173">
    <property type="entry name" value="EDTRNSPORT"/>
</dbReference>
<dbReference type="AlphaFoldDB" id="A0A644WN66"/>
<dbReference type="PANTHER" id="PTHR42865:SF7">
    <property type="entry name" value="PROTON_GLUTAMATE-ASPARTATE SYMPORTER"/>
    <property type="match status" value="1"/>
</dbReference>
<evidence type="ECO:0000256" key="8">
    <source>
        <dbReference type="SAM" id="Phobius"/>
    </source>
</evidence>
<name>A0A644WN66_9ZZZZ</name>
<keyword evidence="6 8" id="KW-1133">Transmembrane helix</keyword>
<keyword evidence="7 8" id="KW-0472">Membrane</keyword>
<evidence type="ECO:0000256" key="5">
    <source>
        <dbReference type="ARBA" id="ARBA00022847"/>
    </source>
</evidence>
<evidence type="ECO:0000256" key="2">
    <source>
        <dbReference type="ARBA" id="ARBA00022448"/>
    </source>
</evidence>
<dbReference type="GO" id="GO:0005886">
    <property type="term" value="C:plasma membrane"/>
    <property type="evidence" value="ECO:0007669"/>
    <property type="project" value="UniProtKB-SubCell"/>
</dbReference>
<evidence type="ECO:0000256" key="3">
    <source>
        <dbReference type="ARBA" id="ARBA00022475"/>
    </source>
</evidence>
<feature type="transmembrane region" description="Helical" evidence="8">
    <location>
        <begin position="371"/>
        <end position="397"/>
    </location>
</feature>
<dbReference type="PANTHER" id="PTHR42865">
    <property type="entry name" value="PROTON/GLUTAMATE-ASPARTATE SYMPORTER"/>
    <property type="match status" value="1"/>
</dbReference>
<protein>
    <submittedName>
        <fullName evidence="9">Proton/glutamate-aspartate symporter</fullName>
    </submittedName>
</protein>
<comment type="subcellular location">
    <subcellularLocation>
        <location evidence="1">Cell membrane</location>
        <topology evidence="1">Multi-pass membrane protein</topology>
    </subcellularLocation>
</comment>
<keyword evidence="2" id="KW-0813">Transport</keyword>
<proteinExistence type="predicted"/>
<reference evidence="9" key="1">
    <citation type="submission" date="2019-08" db="EMBL/GenBank/DDBJ databases">
        <authorList>
            <person name="Kucharzyk K."/>
            <person name="Murdoch R.W."/>
            <person name="Higgins S."/>
            <person name="Loffler F."/>
        </authorList>
    </citation>
    <scope>NUCLEOTIDE SEQUENCE</scope>
</reference>
<feature type="transmembrane region" description="Helical" evidence="8">
    <location>
        <begin position="29"/>
        <end position="47"/>
    </location>
</feature>
<feature type="transmembrane region" description="Helical" evidence="8">
    <location>
        <begin position="84"/>
        <end position="109"/>
    </location>
</feature>
<evidence type="ECO:0000256" key="4">
    <source>
        <dbReference type="ARBA" id="ARBA00022692"/>
    </source>
</evidence>
<keyword evidence="4 8" id="KW-0812">Transmembrane</keyword>
<dbReference type="EMBL" id="VSSQ01001114">
    <property type="protein sequence ID" value="MPM05250.1"/>
    <property type="molecule type" value="Genomic_DNA"/>
</dbReference>
<dbReference type="InterPro" id="IPR036458">
    <property type="entry name" value="Na:dicarbo_symporter_sf"/>
</dbReference>
<evidence type="ECO:0000313" key="9">
    <source>
        <dbReference type="EMBL" id="MPM05250.1"/>
    </source>
</evidence>
<dbReference type="FunFam" id="1.10.3860.10:FF:000001">
    <property type="entry name" value="C4-dicarboxylate transport protein"/>
    <property type="match status" value="1"/>
</dbReference>
<evidence type="ECO:0000256" key="7">
    <source>
        <dbReference type="ARBA" id="ARBA00023136"/>
    </source>
</evidence>
<feature type="transmembrane region" description="Helical" evidence="8">
    <location>
        <begin position="53"/>
        <end position="72"/>
    </location>
</feature>
<feature type="transmembrane region" description="Helical" evidence="8">
    <location>
        <begin position="186"/>
        <end position="205"/>
    </location>
</feature>
<comment type="caution">
    <text evidence="9">The sequence shown here is derived from an EMBL/GenBank/DDBJ whole genome shotgun (WGS) entry which is preliminary data.</text>
</comment>
<feature type="transmembrane region" description="Helical" evidence="8">
    <location>
        <begin position="345"/>
        <end position="364"/>
    </location>
</feature>
<feature type="transmembrane region" description="Helical" evidence="8">
    <location>
        <begin position="121"/>
        <end position="143"/>
    </location>
</feature>
<evidence type="ECO:0000256" key="6">
    <source>
        <dbReference type="ARBA" id="ARBA00022989"/>
    </source>
</evidence>